<dbReference type="RefSeq" id="WP_170221132.1">
    <property type="nucleotide sequence ID" value="NZ_BJNW01000012.1"/>
</dbReference>
<gene>
    <name evidence="1" type="ORF">KVA01_14950</name>
</gene>
<sequence length="58" mass="6115">MATITETFHAMTEDDATTTVDALAGMLAALPADDADPVDRATRAGVEGFVMGYRTNHT</sequence>
<comment type="caution">
    <text evidence="1">The sequence shown here is derived from an EMBL/GenBank/DDBJ whole genome shotgun (WGS) entry which is preliminary data.</text>
</comment>
<evidence type="ECO:0000313" key="1">
    <source>
        <dbReference type="EMBL" id="GEC99340.1"/>
    </source>
</evidence>
<keyword evidence="2" id="KW-1185">Reference proteome</keyword>
<dbReference type="EMBL" id="BJNW01000012">
    <property type="protein sequence ID" value="GEC99340.1"/>
    <property type="molecule type" value="Genomic_DNA"/>
</dbReference>
<organism evidence="1 2">
    <name type="scientific">Kocuria varians</name>
    <name type="common">Micrococcus varians</name>
    <dbReference type="NCBI Taxonomy" id="1272"/>
    <lineage>
        <taxon>Bacteria</taxon>
        <taxon>Bacillati</taxon>
        <taxon>Actinomycetota</taxon>
        <taxon>Actinomycetes</taxon>
        <taxon>Micrococcales</taxon>
        <taxon>Micrococcaceae</taxon>
        <taxon>Kocuria</taxon>
    </lineage>
</organism>
<dbReference type="STRING" id="1272.GCA_900014985_01109"/>
<protein>
    <submittedName>
        <fullName evidence="1">Uncharacterized protein</fullName>
    </submittedName>
</protein>
<name>A0A4Y4D9A5_KOCVA</name>
<accession>A0A4Y4D9A5</accession>
<reference evidence="1 2" key="1">
    <citation type="submission" date="2019-06" db="EMBL/GenBank/DDBJ databases">
        <title>Whole genome shotgun sequence of Kocuria varians NBRC 15358.</title>
        <authorList>
            <person name="Hosoyama A."/>
            <person name="Uohara A."/>
            <person name="Ohji S."/>
            <person name="Ichikawa N."/>
        </authorList>
    </citation>
    <scope>NUCLEOTIDE SEQUENCE [LARGE SCALE GENOMIC DNA]</scope>
    <source>
        <strain evidence="1 2">NBRC 15358</strain>
    </source>
</reference>
<proteinExistence type="predicted"/>
<evidence type="ECO:0000313" key="2">
    <source>
        <dbReference type="Proteomes" id="UP000315730"/>
    </source>
</evidence>
<dbReference type="Proteomes" id="UP000315730">
    <property type="component" value="Unassembled WGS sequence"/>
</dbReference>
<dbReference type="AlphaFoldDB" id="A0A4Y4D9A5"/>